<name>A0A923GIS6_9PSED</name>
<organism evidence="2">
    <name type="scientific">Pseudomonas vlassakiae</name>
    <dbReference type="NCBI Taxonomy" id="485888"/>
    <lineage>
        <taxon>Bacteria</taxon>
        <taxon>Pseudomonadati</taxon>
        <taxon>Pseudomonadota</taxon>
        <taxon>Gammaproteobacteria</taxon>
        <taxon>Pseudomonadales</taxon>
        <taxon>Pseudomonadaceae</taxon>
        <taxon>Pseudomonas</taxon>
    </lineage>
</organism>
<evidence type="ECO:0000313" key="4">
    <source>
        <dbReference type="Proteomes" id="UP000628137"/>
    </source>
</evidence>
<accession>A0A923GIS6</accession>
<evidence type="ECO:0000256" key="1">
    <source>
        <dbReference type="SAM" id="MobiDB-lite"/>
    </source>
</evidence>
<dbReference type="AlphaFoldDB" id="A0A923GIS6"/>
<protein>
    <submittedName>
        <fullName evidence="2">Uncharacterized protein</fullName>
    </submittedName>
</protein>
<dbReference type="EMBL" id="JABWRP010000006">
    <property type="protein sequence ID" value="MBC3470946.1"/>
    <property type="molecule type" value="Genomic_DNA"/>
</dbReference>
<evidence type="ECO:0000313" key="3">
    <source>
        <dbReference type="EMBL" id="MBV4541626.1"/>
    </source>
</evidence>
<keyword evidence="4" id="KW-1185">Reference proteome</keyword>
<gene>
    <name evidence="3" type="ORF">HU738_011245</name>
    <name evidence="2" type="ORF">HU738_10280</name>
</gene>
<dbReference type="EMBL" id="JABWRP020000007">
    <property type="protein sequence ID" value="MBV4541626.1"/>
    <property type="molecule type" value="Genomic_DNA"/>
</dbReference>
<dbReference type="Proteomes" id="UP000628137">
    <property type="component" value="Unassembled WGS sequence"/>
</dbReference>
<dbReference type="RefSeq" id="WP_186602318.1">
    <property type="nucleotide sequence ID" value="NZ_JABWRP020000007.1"/>
</dbReference>
<feature type="region of interest" description="Disordered" evidence="1">
    <location>
        <begin position="1"/>
        <end position="24"/>
    </location>
</feature>
<sequence>MSSKVRDISPVSVSADPGTGTAEQGMYFLHEPGKQFREGQAVSYEVGIDEQGRLYAFNVQIEVEPPVH</sequence>
<comment type="caution">
    <text evidence="2">The sequence shown here is derived from an EMBL/GenBank/DDBJ whole genome shotgun (WGS) entry which is preliminary data.</text>
</comment>
<evidence type="ECO:0000313" key="2">
    <source>
        <dbReference type="EMBL" id="MBC3470946.1"/>
    </source>
</evidence>
<reference evidence="2 4" key="1">
    <citation type="journal article" date="2020" name="Microorganisms">
        <title>Reliable Identification of Environmental Pseudomonas Isolates Using the rpoD Gene.</title>
        <authorList>
            <consortium name="The Broad Institute Genome Sequencing Platform"/>
            <person name="Girard L."/>
            <person name="Lood C."/>
            <person name="Rokni-Zadeh H."/>
            <person name="van Noort V."/>
            <person name="Lavigne R."/>
            <person name="De Mot R."/>
        </authorList>
    </citation>
    <scope>NUCLEOTIDE SEQUENCE</scope>
    <source>
        <strain evidence="2 4">RW4S2</strain>
    </source>
</reference>
<reference evidence="2" key="2">
    <citation type="submission" date="2020-07" db="EMBL/GenBank/DDBJ databases">
        <authorList>
            <person name="Lood C."/>
            <person name="Girard L."/>
        </authorList>
    </citation>
    <scope>NUCLEOTIDE SEQUENCE</scope>
    <source>
        <strain evidence="2">RW4S2</strain>
    </source>
</reference>
<reference evidence="3" key="3">
    <citation type="submission" date="2021-06" db="EMBL/GenBank/DDBJ databases">
        <title>Updating the genus Pseudomonas: Description of 43 new species and partition of the Pseudomonas putida group.</title>
        <authorList>
            <person name="Girard L."/>
            <person name="Lood C."/>
            <person name="Vandamme P."/>
            <person name="Rokni-Zadeh H."/>
            <person name="Van Noort V."/>
            <person name="Hofte M."/>
            <person name="Lavigne R."/>
            <person name="De Mot R."/>
        </authorList>
    </citation>
    <scope>NUCLEOTIDE SEQUENCE</scope>
    <source>
        <strain evidence="3">RW4S2</strain>
    </source>
</reference>
<proteinExistence type="predicted"/>